<keyword evidence="2" id="KW-1185">Reference proteome</keyword>
<organism evidence="1 2">
    <name type="scientific">Dioscorea alata</name>
    <name type="common">Purple yam</name>
    <dbReference type="NCBI Taxonomy" id="55571"/>
    <lineage>
        <taxon>Eukaryota</taxon>
        <taxon>Viridiplantae</taxon>
        <taxon>Streptophyta</taxon>
        <taxon>Embryophyta</taxon>
        <taxon>Tracheophyta</taxon>
        <taxon>Spermatophyta</taxon>
        <taxon>Magnoliopsida</taxon>
        <taxon>Liliopsida</taxon>
        <taxon>Dioscoreales</taxon>
        <taxon>Dioscoreaceae</taxon>
        <taxon>Dioscorea</taxon>
    </lineage>
</organism>
<comment type="caution">
    <text evidence="1">The sequence shown here is derived from an EMBL/GenBank/DDBJ whole genome shotgun (WGS) entry which is preliminary data.</text>
</comment>
<evidence type="ECO:0000313" key="1">
    <source>
        <dbReference type="EMBL" id="KAH7654451.1"/>
    </source>
</evidence>
<sequence length="96" mass="10818">MPWRKKKDNQDMIKMSKGDVRAPKGYVPVIVGAVGDGCNTERILVKVEELKDPRMVGLLQMAAQEFGYHQQGVLRIPCDPHCFRQLFSSSPSSTNR</sequence>
<accession>A0ACB7U2A7</accession>
<gene>
    <name evidence="1" type="ORF">IHE45_19G144400</name>
</gene>
<dbReference type="EMBL" id="CM037029">
    <property type="protein sequence ID" value="KAH7654451.1"/>
    <property type="molecule type" value="Genomic_DNA"/>
</dbReference>
<reference evidence="2" key="1">
    <citation type="journal article" date="2022" name="Nat. Commun.">
        <title>Chromosome evolution and the genetic basis of agronomically important traits in greater yam.</title>
        <authorList>
            <person name="Bredeson J.V."/>
            <person name="Lyons J.B."/>
            <person name="Oniyinde I.O."/>
            <person name="Okereke N.R."/>
            <person name="Kolade O."/>
            <person name="Nnabue I."/>
            <person name="Nwadili C.O."/>
            <person name="Hribova E."/>
            <person name="Parker M."/>
            <person name="Nwogha J."/>
            <person name="Shu S."/>
            <person name="Carlson J."/>
            <person name="Kariba R."/>
            <person name="Muthemba S."/>
            <person name="Knop K."/>
            <person name="Barton G.J."/>
            <person name="Sherwood A.V."/>
            <person name="Lopez-Montes A."/>
            <person name="Asiedu R."/>
            <person name="Jamnadass R."/>
            <person name="Muchugi A."/>
            <person name="Goodstein D."/>
            <person name="Egesi C.N."/>
            <person name="Featherston J."/>
            <person name="Asfaw A."/>
            <person name="Simpson G.G."/>
            <person name="Dolezel J."/>
            <person name="Hendre P.S."/>
            <person name="Van Deynze A."/>
            <person name="Kumar P.L."/>
            <person name="Obidiegwu J.E."/>
            <person name="Bhattacharjee R."/>
            <person name="Rokhsar D.S."/>
        </authorList>
    </citation>
    <scope>NUCLEOTIDE SEQUENCE [LARGE SCALE GENOMIC DNA]</scope>
    <source>
        <strain evidence="2">cv. TDa95/00328</strain>
    </source>
</reference>
<proteinExistence type="predicted"/>
<evidence type="ECO:0000313" key="2">
    <source>
        <dbReference type="Proteomes" id="UP000827976"/>
    </source>
</evidence>
<dbReference type="Proteomes" id="UP000827976">
    <property type="component" value="Chromosome 19"/>
</dbReference>
<name>A0ACB7U2A7_DIOAL</name>
<protein>
    <submittedName>
        <fullName evidence="1">Small auxin-up RNA protein</fullName>
    </submittedName>
</protein>